<evidence type="ECO:0008006" key="3">
    <source>
        <dbReference type="Google" id="ProtNLM"/>
    </source>
</evidence>
<name>A0ABR7FRC4_9FIRM</name>
<dbReference type="Proteomes" id="UP000635828">
    <property type="component" value="Unassembled WGS sequence"/>
</dbReference>
<reference evidence="1 2" key="1">
    <citation type="submission" date="2020-08" db="EMBL/GenBank/DDBJ databases">
        <title>Genome public.</title>
        <authorList>
            <person name="Liu C."/>
            <person name="Sun Q."/>
        </authorList>
    </citation>
    <scope>NUCLEOTIDE SEQUENCE [LARGE SCALE GENOMIC DNA]</scope>
    <source>
        <strain evidence="1 2">NSJ-7</strain>
    </source>
</reference>
<accession>A0ABR7FRC4</accession>
<keyword evidence="2" id="KW-1185">Reference proteome</keyword>
<gene>
    <name evidence="1" type="ORF">H8S22_09085</name>
</gene>
<protein>
    <recommendedName>
        <fullName evidence="3">Response regulatory domain-containing protein</fullName>
    </recommendedName>
</protein>
<sequence length="76" mass="8772">MAFQGVHREDLPEVKEKVKRFLRRSALHQSDPHQPSEQHGQVYRQGMNAHVAKPVDLEVLMDTLWKVMKAPNLGET</sequence>
<evidence type="ECO:0000313" key="2">
    <source>
        <dbReference type="Proteomes" id="UP000635828"/>
    </source>
</evidence>
<dbReference type="RefSeq" id="WP_024727193.1">
    <property type="nucleotide sequence ID" value="NZ_JACOOS010000009.1"/>
</dbReference>
<evidence type="ECO:0000313" key="1">
    <source>
        <dbReference type="EMBL" id="MBC5677750.1"/>
    </source>
</evidence>
<organism evidence="1 2">
    <name type="scientific">Anaerostipes hominis</name>
    <name type="common">ex Liu et al. 2021</name>
    <dbReference type="NCBI Taxonomy" id="2763018"/>
    <lineage>
        <taxon>Bacteria</taxon>
        <taxon>Bacillati</taxon>
        <taxon>Bacillota</taxon>
        <taxon>Clostridia</taxon>
        <taxon>Lachnospirales</taxon>
        <taxon>Lachnospiraceae</taxon>
        <taxon>Anaerostipes</taxon>
    </lineage>
</organism>
<proteinExistence type="predicted"/>
<comment type="caution">
    <text evidence="1">The sequence shown here is derived from an EMBL/GenBank/DDBJ whole genome shotgun (WGS) entry which is preliminary data.</text>
</comment>
<dbReference type="EMBL" id="JACOOS010000009">
    <property type="protein sequence ID" value="MBC5677750.1"/>
    <property type="molecule type" value="Genomic_DNA"/>
</dbReference>